<dbReference type="AlphaFoldDB" id="A0A518G8A3"/>
<feature type="signal peptide" evidence="1">
    <location>
        <begin position="1"/>
        <end position="21"/>
    </location>
</feature>
<dbReference type="RefSeq" id="WP_145079005.1">
    <property type="nucleotide sequence ID" value="NZ_CP036298.1"/>
</dbReference>
<organism evidence="2 3">
    <name type="scientific">Aureliella helgolandensis</name>
    <dbReference type="NCBI Taxonomy" id="2527968"/>
    <lineage>
        <taxon>Bacteria</taxon>
        <taxon>Pseudomonadati</taxon>
        <taxon>Planctomycetota</taxon>
        <taxon>Planctomycetia</taxon>
        <taxon>Pirellulales</taxon>
        <taxon>Pirellulaceae</taxon>
        <taxon>Aureliella</taxon>
    </lineage>
</organism>
<dbReference type="OrthoDB" id="265402at2"/>
<feature type="chain" id="PRO_5022040650" description="Secreted protein" evidence="1">
    <location>
        <begin position="22"/>
        <end position="187"/>
    </location>
</feature>
<evidence type="ECO:0000313" key="2">
    <source>
        <dbReference type="EMBL" id="QDV24814.1"/>
    </source>
</evidence>
<gene>
    <name evidence="2" type="ORF">Q31a_31360</name>
</gene>
<evidence type="ECO:0008006" key="4">
    <source>
        <dbReference type="Google" id="ProtNLM"/>
    </source>
</evidence>
<accession>A0A518G8A3</accession>
<name>A0A518G8A3_9BACT</name>
<reference evidence="2 3" key="1">
    <citation type="submission" date="2019-02" db="EMBL/GenBank/DDBJ databases">
        <title>Deep-cultivation of Planctomycetes and their phenomic and genomic characterization uncovers novel biology.</title>
        <authorList>
            <person name="Wiegand S."/>
            <person name="Jogler M."/>
            <person name="Boedeker C."/>
            <person name="Pinto D."/>
            <person name="Vollmers J."/>
            <person name="Rivas-Marin E."/>
            <person name="Kohn T."/>
            <person name="Peeters S.H."/>
            <person name="Heuer A."/>
            <person name="Rast P."/>
            <person name="Oberbeckmann S."/>
            <person name="Bunk B."/>
            <person name="Jeske O."/>
            <person name="Meyerdierks A."/>
            <person name="Storesund J.E."/>
            <person name="Kallscheuer N."/>
            <person name="Luecker S."/>
            <person name="Lage O.M."/>
            <person name="Pohl T."/>
            <person name="Merkel B.J."/>
            <person name="Hornburger P."/>
            <person name="Mueller R.-W."/>
            <person name="Bruemmer F."/>
            <person name="Labrenz M."/>
            <person name="Spormann A.M."/>
            <person name="Op den Camp H."/>
            <person name="Overmann J."/>
            <person name="Amann R."/>
            <person name="Jetten M.S.M."/>
            <person name="Mascher T."/>
            <person name="Medema M.H."/>
            <person name="Devos D.P."/>
            <person name="Kaster A.-K."/>
            <person name="Ovreas L."/>
            <person name="Rohde M."/>
            <person name="Galperin M.Y."/>
            <person name="Jogler C."/>
        </authorList>
    </citation>
    <scope>NUCLEOTIDE SEQUENCE [LARGE SCALE GENOMIC DNA]</scope>
    <source>
        <strain evidence="2 3">Q31a</strain>
    </source>
</reference>
<keyword evidence="1" id="KW-0732">Signal</keyword>
<dbReference type="KEGG" id="ahel:Q31a_31360"/>
<sequence length="187" mass="19625" precursor="true">MKQLLSLAVAVAVMGASVAVAADLESGLKKGEGIGAFNVTKCAGAAEDGVDVGNNLCYRCKNGARPQVMVFTRSTDDKVVSLVKQLDAQIKKNDEAQLRAFVNMLGESKDGASSEVKKLAENTKAVNVPFVVPNEFENGPADYGINPKAAVTIILANNSKVVGNFAVADAKELDVKAVVAELKKMLN</sequence>
<protein>
    <recommendedName>
        <fullName evidence="4">Secreted protein</fullName>
    </recommendedName>
</protein>
<evidence type="ECO:0000313" key="3">
    <source>
        <dbReference type="Proteomes" id="UP000318017"/>
    </source>
</evidence>
<evidence type="ECO:0000256" key="1">
    <source>
        <dbReference type="SAM" id="SignalP"/>
    </source>
</evidence>
<dbReference type="EMBL" id="CP036298">
    <property type="protein sequence ID" value="QDV24814.1"/>
    <property type="molecule type" value="Genomic_DNA"/>
</dbReference>
<dbReference type="Proteomes" id="UP000318017">
    <property type="component" value="Chromosome"/>
</dbReference>
<proteinExistence type="predicted"/>
<keyword evidence="3" id="KW-1185">Reference proteome</keyword>